<dbReference type="Gramene" id="LPERR03G16160.1">
    <property type="protein sequence ID" value="LPERR03G16160.1"/>
    <property type="gene ID" value="LPERR03G16160"/>
</dbReference>
<dbReference type="Proteomes" id="UP000032180">
    <property type="component" value="Chromosome 3"/>
</dbReference>
<organism evidence="2 3">
    <name type="scientific">Leersia perrieri</name>
    <dbReference type="NCBI Taxonomy" id="77586"/>
    <lineage>
        <taxon>Eukaryota</taxon>
        <taxon>Viridiplantae</taxon>
        <taxon>Streptophyta</taxon>
        <taxon>Embryophyta</taxon>
        <taxon>Tracheophyta</taxon>
        <taxon>Spermatophyta</taxon>
        <taxon>Magnoliopsida</taxon>
        <taxon>Liliopsida</taxon>
        <taxon>Poales</taxon>
        <taxon>Poaceae</taxon>
        <taxon>BOP clade</taxon>
        <taxon>Oryzoideae</taxon>
        <taxon>Oryzeae</taxon>
        <taxon>Oryzinae</taxon>
        <taxon>Leersia</taxon>
    </lineage>
</organism>
<proteinExistence type="predicted"/>
<dbReference type="EnsemblPlants" id="LPERR03G16160.1">
    <property type="protein sequence ID" value="LPERR03G16160.1"/>
    <property type="gene ID" value="LPERR03G16160"/>
</dbReference>
<evidence type="ECO:0000256" key="1">
    <source>
        <dbReference type="SAM" id="MobiDB-lite"/>
    </source>
</evidence>
<feature type="compositionally biased region" description="Pro residues" evidence="1">
    <location>
        <begin position="16"/>
        <end position="31"/>
    </location>
</feature>
<accession>A0A0D9VUE1</accession>
<feature type="compositionally biased region" description="Polar residues" evidence="1">
    <location>
        <begin position="1"/>
        <end position="13"/>
    </location>
</feature>
<evidence type="ECO:0000313" key="3">
    <source>
        <dbReference type="Proteomes" id="UP000032180"/>
    </source>
</evidence>
<reference evidence="2 3" key="1">
    <citation type="submission" date="2012-08" db="EMBL/GenBank/DDBJ databases">
        <title>Oryza genome evolution.</title>
        <authorList>
            <person name="Wing R.A."/>
        </authorList>
    </citation>
    <scope>NUCLEOTIDE SEQUENCE</scope>
</reference>
<sequence length="184" mass="20246">MDSSFSAYPSRTASGFPPPPRVLHSAPPPTKFPTSSARPHRIVHLPFCIAVCAAPIVHLHEGAGKRKAESRRQWRREDGAATLVGRGSDGSRSGWSTGEERRSTRKLCYVPSDAQHESFDKFLFLNNINLGALNRLPSPRPIHLSGRTYSDGAAKTFTGNIDVHQNSASTTVNKVNHFCCFFVF</sequence>
<name>A0A0D9VUE1_9ORYZ</name>
<feature type="compositionally biased region" description="Basic and acidic residues" evidence="1">
    <location>
        <begin position="62"/>
        <end position="79"/>
    </location>
</feature>
<evidence type="ECO:0000313" key="2">
    <source>
        <dbReference type="EnsemblPlants" id="LPERR03G16160.1"/>
    </source>
</evidence>
<dbReference type="AlphaFoldDB" id="A0A0D9VUE1"/>
<feature type="region of interest" description="Disordered" evidence="1">
    <location>
        <begin position="1"/>
        <end position="37"/>
    </location>
</feature>
<reference evidence="2" key="3">
    <citation type="submission" date="2015-04" db="UniProtKB">
        <authorList>
            <consortium name="EnsemblPlants"/>
        </authorList>
    </citation>
    <scope>IDENTIFICATION</scope>
</reference>
<protein>
    <submittedName>
        <fullName evidence="2">Uncharacterized protein</fullName>
    </submittedName>
</protein>
<keyword evidence="3" id="KW-1185">Reference proteome</keyword>
<reference evidence="3" key="2">
    <citation type="submission" date="2013-12" db="EMBL/GenBank/DDBJ databases">
        <authorList>
            <person name="Yu Y."/>
            <person name="Lee S."/>
            <person name="de Baynast K."/>
            <person name="Wissotski M."/>
            <person name="Liu L."/>
            <person name="Talag J."/>
            <person name="Goicoechea J."/>
            <person name="Angelova A."/>
            <person name="Jetty R."/>
            <person name="Kudrna D."/>
            <person name="Golser W."/>
            <person name="Rivera L."/>
            <person name="Zhang J."/>
            <person name="Wing R."/>
        </authorList>
    </citation>
    <scope>NUCLEOTIDE SEQUENCE</scope>
</reference>
<feature type="region of interest" description="Disordered" evidence="1">
    <location>
        <begin position="62"/>
        <end position="98"/>
    </location>
</feature>